<dbReference type="PIRSF" id="PIRSF004810">
    <property type="entry name" value="ChrA"/>
    <property type="match status" value="1"/>
</dbReference>
<keyword evidence="6" id="KW-0472">Membrane</keyword>
<dbReference type="GO" id="GO:0005886">
    <property type="term" value="C:plasma membrane"/>
    <property type="evidence" value="ECO:0007669"/>
    <property type="project" value="UniProtKB-SubCell"/>
</dbReference>
<accession>A0A7C1FT54</accession>
<dbReference type="PANTHER" id="PTHR33567">
    <property type="entry name" value="CHROMATE ION TRANSPORTER (EUROFUNG)"/>
    <property type="match status" value="1"/>
</dbReference>
<evidence type="ECO:0000256" key="1">
    <source>
        <dbReference type="ARBA" id="ARBA00004651"/>
    </source>
</evidence>
<dbReference type="PANTHER" id="PTHR33567:SF3">
    <property type="entry name" value="CHROMATE ION TRANSPORTER (EUROFUNG)"/>
    <property type="match status" value="1"/>
</dbReference>
<proteinExistence type="inferred from homology"/>
<reference evidence="7" key="1">
    <citation type="journal article" date="2020" name="mSystems">
        <title>Genome- and Community-Level Interaction Insights into Carbon Utilization and Element Cycling Functions of Hydrothermarchaeota in Hydrothermal Sediment.</title>
        <authorList>
            <person name="Zhou Z."/>
            <person name="Liu Y."/>
            <person name="Xu W."/>
            <person name="Pan J."/>
            <person name="Luo Z.H."/>
            <person name="Li M."/>
        </authorList>
    </citation>
    <scope>NUCLEOTIDE SEQUENCE [LARGE SCALE GENOMIC DNA]</scope>
    <source>
        <strain evidence="7">SpSt-222</strain>
    </source>
</reference>
<dbReference type="InterPro" id="IPR003370">
    <property type="entry name" value="Chromate_transpt"/>
</dbReference>
<evidence type="ECO:0000256" key="4">
    <source>
        <dbReference type="ARBA" id="ARBA00022692"/>
    </source>
</evidence>
<dbReference type="AlphaFoldDB" id="A0A7C1FT54"/>
<evidence type="ECO:0000256" key="6">
    <source>
        <dbReference type="ARBA" id="ARBA00023136"/>
    </source>
</evidence>
<comment type="subcellular location">
    <subcellularLocation>
        <location evidence="1">Cell membrane</location>
        <topology evidence="1">Multi-pass membrane protein</topology>
    </subcellularLocation>
</comment>
<comment type="caution">
    <text evidence="7">The sequence shown here is derived from an EMBL/GenBank/DDBJ whole genome shotgun (WGS) entry which is preliminary data.</text>
</comment>
<sequence>MRGSRKYQEAPTGGRATRLLPAELREVARVSLKLGCLAFGGPAAHIALLREEVVVRRRWLSEQEFLDLLGVTNLIPGPNSTEMVLHCGYRRAGWPGFLLSGTLFIVPAATLVLLLAWMYSRWGALPEATWLLSGVQPVLLAVIGQAIWSLSRIAVRQVSHFVLSLATFVLYLAGVHELLLLAGAALISLMLEAVRRRTFPLFGLAPFGTLPFVASPETAVPISLTHLFFTFLKIGSVLYGSGYVLFAFLRRDFVERLGWLSDHQLLDAMAVGQITPGPVFTTATFVGYLVAGLPGALLATVAIFLPAFVFVAAIRPLAPQLRRSPWLSSLLDGLNVAAVALMAGVLWQLARIAVGDLLTAVLALSAWLALVRFRVNPAWLLIVGGSIGFLRHSLFG</sequence>
<gene>
    <name evidence="7" type="primary">chrA</name>
    <name evidence="7" type="ORF">ENP47_10680</name>
</gene>
<organism evidence="7">
    <name type="scientific">Thermomicrobium roseum</name>
    <dbReference type="NCBI Taxonomy" id="500"/>
    <lineage>
        <taxon>Bacteria</taxon>
        <taxon>Pseudomonadati</taxon>
        <taxon>Thermomicrobiota</taxon>
        <taxon>Thermomicrobia</taxon>
        <taxon>Thermomicrobiales</taxon>
        <taxon>Thermomicrobiaceae</taxon>
        <taxon>Thermomicrobium</taxon>
    </lineage>
</organism>
<keyword evidence="3" id="KW-1003">Cell membrane</keyword>
<dbReference type="InterPro" id="IPR014047">
    <property type="entry name" value="Chr_Tranpt_l_chain"/>
</dbReference>
<comment type="similarity">
    <text evidence="2">Belongs to the chromate ion transporter (CHR) (TC 2.A.51) family.</text>
</comment>
<protein>
    <submittedName>
        <fullName evidence="7">Chromate efflux transporter</fullName>
    </submittedName>
</protein>
<dbReference type="NCBIfam" id="TIGR00937">
    <property type="entry name" value="2A51"/>
    <property type="match status" value="1"/>
</dbReference>
<evidence type="ECO:0000313" key="7">
    <source>
        <dbReference type="EMBL" id="HEF66043.1"/>
    </source>
</evidence>
<dbReference type="GO" id="GO:0015109">
    <property type="term" value="F:chromate transmembrane transporter activity"/>
    <property type="evidence" value="ECO:0007669"/>
    <property type="project" value="InterPro"/>
</dbReference>
<evidence type="ECO:0000256" key="5">
    <source>
        <dbReference type="ARBA" id="ARBA00022989"/>
    </source>
</evidence>
<name>A0A7C1FT54_THERO</name>
<evidence type="ECO:0000256" key="2">
    <source>
        <dbReference type="ARBA" id="ARBA00005262"/>
    </source>
</evidence>
<keyword evidence="4" id="KW-0812">Transmembrane</keyword>
<keyword evidence="5" id="KW-1133">Transmembrane helix</keyword>
<dbReference type="Pfam" id="PF02417">
    <property type="entry name" value="Chromate_transp"/>
    <property type="match status" value="2"/>
</dbReference>
<evidence type="ECO:0000256" key="3">
    <source>
        <dbReference type="ARBA" id="ARBA00022475"/>
    </source>
</evidence>
<dbReference type="EMBL" id="DSJL01000011">
    <property type="protein sequence ID" value="HEF66043.1"/>
    <property type="molecule type" value="Genomic_DNA"/>
</dbReference>